<evidence type="ECO:0000313" key="4">
    <source>
        <dbReference type="Proteomes" id="UP001347796"/>
    </source>
</evidence>
<keyword evidence="4" id="KW-1185">Reference proteome</keyword>
<accession>A0AAN8J9E7</accession>
<name>A0AAN8J9E7_PATCE</name>
<dbReference type="EMBL" id="JAZGQO010000011">
    <property type="protein sequence ID" value="KAK6173462.1"/>
    <property type="molecule type" value="Genomic_DNA"/>
</dbReference>
<evidence type="ECO:0000313" key="3">
    <source>
        <dbReference type="EMBL" id="KAK6173462.1"/>
    </source>
</evidence>
<dbReference type="PANTHER" id="PTHR31198">
    <property type="entry name" value="COILED-COIL DOMAIN-CONTAINING PROTEIN 84"/>
    <property type="match status" value="1"/>
</dbReference>
<dbReference type="PANTHER" id="PTHR31198:SF1">
    <property type="entry name" value="CENTROSOMAL AT-AC SPLICING FACTOR"/>
    <property type="match status" value="1"/>
</dbReference>
<sequence length="475" mass="55092">MADNEKKSTSFIQFKYCNLCKISHKHKNKKHVYSSKHQEIIKGILLKLKKKIDEAKAFLKNPQVMNLGWEKEASIWCYFCGKAINKHISHNEYTVTCGQFLQHLTSQEHVQKMNDFFWENIIDKKKKSHYVITDKELKKFLQKLEEAVEKFKIEQKSHLLKVAEQLKQKELRQNYLSHHYQTQYQQDKPIREMNPPTSIYDDDNNRDVERLTNAPRTSSFGLTIIQRPKGCKEKGNIFTGAVPPWLQQSTDDIKRQDIGPTLSDYEKHLKLEKKKKLPENRVGANFDRHSVVSASWLPSFGGVWSNQRRLNYKNQFQRRMKYGSDKILDSIETIDPQKIKPYVRKRSATVTSRIDSSLSLTANSYNETLTNTVNDTVPNISHPNLTFTSVKRSSETPQTIIPYKRKKNDTESKLKEQFECPPVSSPTTKGNNSVITLPLAGGEKPNFLPNYSLPVHPNISKSSQYNPYNIKLPFT</sequence>
<gene>
    <name evidence="3" type="ORF">SNE40_016907</name>
</gene>
<dbReference type="AlphaFoldDB" id="A0AAN8J9E7"/>
<feature type="coiled-coil region" evidence="1">
    <location>
        <begin position="134"/>
        <end position="161"/>
    </location>
</feature>
<comment type="caution">
    <text evidence="3">The sequence shown here is derived from an EMBL/GenBank/DDBJ whole genome shotgun (WGS) entry which is preliminary data.</text>
</comment>
<feature type="region of interest" description="Disordered" evidence="2">
    <location>
        <begin position="182"/>
        <end position="205"/>
    </location>
</feature>
<dbReference type="Pfam" id="PF14968">
    <property type="entry name" value="CCDC84"/>
    <property type="match status" value="1"/>
</dbReference>
<reference evidence="3 4" key="1">
    <citation type="submission" date="2024-01" db="EMBL/GenBank/DDBJ databases">
        <title>The genome of the rayed Mediterranean limpet Patella caerulea (Linnaeus, 1758).</title>
        <authorList>
            <person name="Anh-Thu Weber A."/>
            <person name="Halstead-Nussloch G."/>
        </authorList>
    </citation>
    <scope>NUCLEOTIDE SEQUENCE [LARGE SCALE GENOMIC DNA]</scope>
    <source>
        <strain evidence="3">AATW-2023a</strain>
        <tissue evidence="3">Whole specimen</tissue>
    </source>
</reference>
<evidence type="ECO:0000256" key="2">
    <source>
        <dbReference type="SAM" id="MobiDB-lite"/>
    </source>
</evidence>
<organism evidence="3 4">
    <name type="scientific">Patella caerulea</name>
    <name type="common">Rayed Mediterranean limpet</name>
    <dbReference type="NCBI Taxonomy" id="87958"/>
    <lineage>
        <taxon>Eukaryota</taxon>
        <taxon>Metazoa</taxon>
        <taxon>Spiralia</taxon>
        <taxon>Lophotrochozoa</taxon>
        <taxon>Mollusca</taxon>
        <taxon>Gastropoda</taxon>
        <taxon>Patellogastropoda</taxon>
        <taxon>Patelloidea</taxon>
        <taxon>Patellidae</taxon>
        <taxon>Patella</taxon>
    </lineage>
</organism>
<dbReference type="Proteomes" id="UP001347796">
    <property type="component" value="Unassembled WGS sequence"/>
</dbReference>
<evidence type="ECO:0008006" key="5">
    <source>
        <dbReference type="Google" id="ProtNLM"/>
    </source>
</evidence>
<dbReference type="InterPro" id="IPR028015">
    <property type="entry name" value="CCDC84-like"/>
</dbReference>
<protein>
    <recommendedName>
        <fullName evidence="5">Coiled-coil domain-containing protein 84</fullName>
    </recommendedName>
</protein>
<evidence type="ECO:0000256" key="1">
    <source>
        <dbReference type="SAM" id="Coils"/>
    </source>
</evidence>
<keyword evidence="1" id="KW-0175">Coiled coil</keyword>
<proteinExistence type="predicted"/>